<dbReference type="EMBL" id="ASWO01000001">
    <property type="protein sequence ID" value="EOT86961.1"/>
    <property type="molecule type" value="Genomic_DNA"/>
</dbReference>
<dbReference type="OrthoDB" id="21828at2"/>
<evidence type="ECO:0000256" key="3">
    <source>
        <dbReference type="ARBA" id="ARBA00022475"/>
    </source>
</evidence>
<dbReference type="PANTHER" id="PTHR30561:SF1">
    <property type="entry name" value="MULTIDRUG TRANSPORTER EMRE"/>
    <property type="match status" value="1"/>
</dbReference>
<evidence type="ECO:0000256" key="2">
    <source>
        <dbReference type="ARBA" id="ARBA00022448"/>
    </source>
</evidence>
<dbReference type="InterPro" id="IPR000390">
    <property type="entry name" value="Small_drug/metabolite_transptr"/>
</dbReference>
<dbReference type="RefSeq" id="WP_016184509.1">
    <property type="nucleotide sequence ID" value="NZ_ASWO01000001.1"/>
</dbReference>
<dbReference type="Gene3D" id="1.10.3730.20">
    <property type="match status" value="1"/>
</dbReference>
<dbReference type="eggNOG" id="COG2076">
    <property type="taxonomic scope" value="Bacteria"/>
</dbReference>
<gene>
    <name evidence="9" type="ORF">I573_00015</name>
</gene>
<keyword evidence="4 7" id="KW-0812">Transmembrane</keyword>
<feature type="transmembrane region" description="Helical" evidence="8">
    <location>
        <begin position="84"/>
        <end position="104"/>
    </location>
</feature>
<reference evidence="9 10" key="1">
    <citation type="submission" date="2013-03" db="EMBL/GenBank/DDBJ databases">
        <title>The Genome Sequence of Enterococcus sulfureus ATCC_49903 (PacBio/Illumina hybrid assembly).</title>
        <authorList>
            <consortium name="The Broad Institute Genomics Platform"/>
            <consortium name="The Broad Institute Genome Sequencing Center for Infectious Disease"/>
            <person name="Earl A."/>
            <person name="Russ C."/>
            <person name="Gilmore M."/>
            <person name="Surin D."/>
            <person name="Walker B."/>
            <person name="Young S."/>
            <person name="Zeng Q."/>
            <person name="Gargeya S."/>
            <person name="Fitzgerald M."/>
            <person name="Haas B."/>
            <person name="Abouelleil A."/>
            <person name="Allen A.W."/>
            <person name="Alvarado L."/>
            <person name="Arachchi H.M."/>
            <person name="Berlin A.M."/>
            <person name="Chapman S.B."/>
            <person name="Gainer-Dewar J."/>
            <person name="Goldberg J."/>
            <person name="Griggs A."/>
            <person name="Gujja S."/>
            <person name="Hansen M."/>
            <person name="Howarth C."/>
            <person name="Imamovic A."/>
            <person name="Ireland A."/>
            <person name="Larimer J."/>
            <person name="McCowan C."/>
            <person name="Murphy C."/>
            <person name="Pearson M."/>
            <person name="Poon T.W."/>
            <person name="Priest M."/>
            <person name="Roberts A."/>
            <person name="Saif S."/>
            <person name="Shea T."/>
            <person name="Sisk P."/>
            <person name="Sykes S."/>
            <person name="Wortman J."/>
            <person name="Nusbaum C."/>
            <person name="Birren B."/>
        </authorList>
    </citation>
    <scope>NUCLEOTIDE SEQUENCE [LARGE SCALE GENOMIC DNA]</scope>
    <source>
        <strain evidence="9 10">ATCC 49903</strain>
    </source>
</reference>
<keyword evidence="10" id="KW-1185">Reference proteome</keyword>
<evidence type="ECO:0000256" key="5">
    <source>
        <dbReference type="ARBA" id="ARBA00022989"/>
    </source>
</evidence>
<proteinExistence type="inferred from homology"/>
<keyword evidence="5 8" id="KW-1133">Transmembrane helix</keyword>
<feature type="transmembrane region" description="Helical" evidence="8">
    <location>
        <begin position="26"/>
        <end position="46"/>
    </location>
</feature>
<evidence type="ECO:0000256" key="8">
    <source>
        <dbReference type="SAM" id="Phobius"/>
    </source>
</evidence>
<name>S0PEW0_9ENTE</name>
<comment type="caution">
    <text evidence="9">The sequence shown here is derived from an EMBL/GenBank/DDBJ whole genome shotgun (WGS) entry which is preliminary data.</text>
</comment>
<evidence type="ECO:0000313" key="10">
    <source>
        <dbReference type="Proteomes" id="UP000015961"/>
    </source>
</evidence>
<dbReference type="PATRIC" id="fig|1140003.3.peg.14"/>
<keyword evidence="3" id="KW-1003">Cell membrane</keyword>
<dbReference type="AlphaFoldDB" id="S0PEW0"/>
<organism evidence="9 10">
    <name type="scientific">Enterococcus sulfureus ATCC 49903</name>
    <dbReference type="NCBI Taxonomy" id="1140003"/>
    <lineage>
        <taxon>Bacteria</taxon>
        <taxon>Bacillati</taxon>
        <taxon>Bacillota</taxon>
        <taxon>Bacilli</taxon>
        <taxon>Lactobacillales</taxon>
        <taxon>Enterococcaceae</taxon>
        <taxon>Enterococcus</taxon>
    </lineage>
</organism>
<dbReference type="STRING" id="1140003.OMY_00016"/>
<dbReference type="SUPFAM" id="SSF103481">
    <property type="entry name" value="Multidrug resistance efflux transporter EmrE"/>
    <property type="match status" value="1"/>
</dbReference>
<dbReference type="InterPro" id="IPR037185">
    <property type="entry name" value="EmrE-like"/>
</dbReference>
<dbReference type="Proteomes" id="UP000015961">
    <property type="component" value="Unassembled WGS sequence"/>
</dbReference>
<keyword evidence="6 8" id="KW-0472">Membrane</keyword>
<protein>
    <submittedName>
        <fullName evidence="9">Uncharacterized protein</fullName>
    </submittedName>
</protein>
<comment type="subcellular location">
    <subcellularLocation>
        <location evidence="1 7">Cell membrane</location>
        <topology evidence="1 7">Multi-pass membrane protein</topology>
    </subcellularLocation>
</comment>
<dbReference type="GO" id="GO:0022857">
    <property type="term" value="F:transmembrane transporter activity"/>
    <property type="evidence" value="ECO:0007669"/>
    <property type="project" value="InterPro"/>
</dbReference>
<feature type="transmembrane region" description="Helical" evidence="8">
    <location>
        <begin position="58"/>
        <end position="78"/>
    </location>
</feature>
<evidence type="ECO:0000313" key="9">
    <source>
        <dbReference type="EMBL" id="EOT86961.1"/>
    </source>
</evidence>
<comment type="similarity">
    <text evidence="7">Belongs to the drug/metabolite transporter (DMT) superfamily. Small multidrug resistance (SMR) (TC 2.A.7.1) family.</text>
</comment>
<dbReference type="Pfam" id="PF00893">
    <property type="entry name" value="Multi_Drug_Res"/>
    <property type="match status" value="1"/>
</dbReference>
<evidence type="ECO:0000256" key="4">
    <source>
        <dbReference type="ARBA" id="ARBA00022692"/>
    </source>
</evidence>
<evidence type="ECO:0000256" key="7">
    <source>
        <dbReference type="RuleBase" id="RU003942"/>
    </source>
</evidence>
<evidence type="ECO:0000256" key="1">
    <source>
        <dbReference type="ARBA" id="ARBA00004651"/>
    </source>
</evidence>
<evidence type="ECO:0000256" key="6">
    <source>
        <dbReference type="ARBA" id="ARBA00023136"/>
    </source>
</evidence>
<dbReference type="GO" id="GO:0005886">
    <property type="term" value="C:plasma membrane"/>
    <property type="evidence" value="ECO:0007669"/>
    <property type="project" value="UniProtKB-SubCell"/>
</dbReference>
<dbReference type="PANTHER" id="PTHR30561">
    <property type="entry name" value="SMR FAMILY PROTON-DEPENDENT DRUG EFFLUX TRANSPORTER SUGE"/>
    <property type="match status" value="1"/>
</dbReference>
<accession>S0PEW0</accession>
<sequence length="107" mass="11633">MGYLYLTLAIISEVIATNLLKASLGFTKLSMSAMSLLVYGVCFYFLSKSLAYLPLNIAYALWGAVGILLITLFSIVYWKESINLPTALGIGLIIVGTLLVNYFGSSH</sequence>
<keyword evidence="2" id="KW-0813">Transport</keyword>
<dbReference type="InterPro" id="IPR045324">
    <property type="entry name" value="Small_multidrug_res"/>
</dbReference>